<comment type="caution">
    <text evidence="2">The sequence shown here is derived from an EMBL/GenBank/DDBJ whole genome shotgun (WGS) entry which is preliminary data.</text>
</comment>
<protein>
    <submittedName>
        <fullName evidence="2">(raccoon dog) hypothetical protein</fullName>
    </submittedName>
</protein>
<feature type="compositionally biased region" description="Polar residues" evidence="1">
    <location>
        <begin position="79"/>
        <end position="88"/>
    </location>
</feature>
<gene>
    <name evidence="2" type="ORF">NYPRO_LOCUS16756</name>
</gene>
<feature type="region of interest" description="Disordered" evidence="1">
    <location>
        <begin position="68"/>
        <end position="89"/>
    </location>
</feature>
<accession>A0A811Z1M5</accession>
<reference evidence="2" key="1">
    <citation type="submission" date="2020-12" db="EMBL/GenBank/DDBJ databases">
        <authorList>
            <consortium name="Molecular Ecology Group"/>
        </authorList>
    </citation>
    <scope>NUCLEOTIDE SEQUENCE</scope>
    <source>
        <strain evidence="2">TBG_1078</strain>
    </source>
</reference>
<dbReference type="EMBL" id="CAJHUB010000755">
    <property type="protein sequence ID" value="CAD7683963.1"/>
    <property type="molecule type" value="Genomic_DNA"/>
</dbReference>
<evidence type="ECO:0000313" key="3">
    <source>
        <dbReference type="Proteomes" id="UP000645828"/>
    </source>
</evidence>
<evidence type="ECO:0000256" key="1">
    <source>
        <dbReference type="SAM" id="MobiDB-lite"/>
    </source>
</evidence>
<dbReference type="AlphaFoldDB" id="A0A811Z1M5"/>
<keyword evidence="3" id="KW-1185">Reference proteome</keyword>
<sequence>MASVFPKSHHLSTCTLPSPSSFSLHSFLPPSIYPSIHPSTLDTCHCAPLKPVSPVLLVGEACSDGQPYHLGTHAPHQGSPPSSYNSKKAQPKQIYTFCFSSQRKLSKDQTERLRVRVRSRGN</sequence>
<name>A0A811Z1M5_NYCPR</name>
<proteinExistence type="predicted"/>
<organism evidence="2 3">
    <name type="scientific">Nyctereutes procyonoides</name>
    <name type="common">Raccoon dog</name>
    <name type="synonym">Canis procyonoides</name>
    <dbReference type="NCBI Taxonomy" id="34880"/>
    <lineage>
        <taxon>Eukaryota</taxon>
        <taxon>Metazoa</taxon>
        <taxon>Chordata</taxon>
        <taxon>Craniata</taxon>
        <taxon>Vertebrata</taxon>
        <taxon>Euteleostomi</taxon>
        <taxon>Mammalia</taxon>
        <taxon>Eutheria</taxon>
        <taxon>Laurasiatheria</taxon>
        <taxon>Carnivora</taxon>
        <taxon>Caniformia</taxon>
        <taxon>Canidae</taxon>
        <taxon>Nyctereutes</taxon>
    </lineage>
</organism>
<evidence type="ECO:0000313" key="2">
    <source>
        <dbReference type="EMBL" id="CAD7683963.1"/>
    </source>
</evidence>
<dbReference type="Proteomes" id="UP000645828">
    <property type="component" value="Unassembled WGS sequence"/>
</dbReference>